<dbReference type="EMBL" id="RZHD01000005">
    <property type="protein sequence ID" value="RUR46728.1"/>
    <property type="molecule type" value="Genomic_DNA"/>
</dbReference>
<keyword evidence="3" id="KW-0408">Iron</keyword>
<organism evidence="6 7">
    <name type="scientific">Vreelandella populi</name>
    <dbReference type="NCBI Taxonomy" id="2498858"/>
    <lineage>
        <taxon>Bacteria</taxon>
        <taxon>Pseudomonadati</taxon>
        <taxon>Pseudomonadota</taxon>
        <taxon>Gammaproteobacteria</taxon>
        <taxon>Oceanospirillales</taxon>
        <taxon>Halomonadaceae</taxon>
        <taxon>Vreelandella</taxon>
    </lineage>
</organism>
<evidence type="ECO:0000313" key="6">
    <source>
        <dbReference type="EMBL" id="RUR46728.1"/>
    </source>
</evidence>
<dbReference type="InterPro" id="IPR050884">
    <property type="entry name" value="CNP_phosphodiesterase-III"/>
</dbReference>
<protein>
    <recommendedName>
        <fullName evidence="5">Calcineurin-like phosphoesterase domain-containing protein</fullName>
    </recommendedName>
</protein>
<evidence type="ECO:0000259" key="5">
    <source>
        <dbReference type="Pfam" id="PF00149"/>
    </source>
</evidence>
<dbReference type="AlphaFoldDB" id="A0A3S0WP16"/>
<dbReference type="PANTHER" id="PTHR42988:SF2">
    <property type="entry name" value="CYCLIC NUCLEOTIDE PHOSPHODIESTERASE CBUA0032-RELATED"/>
    <property type="match status" value="1"/>
</dbReference>
<accession>A0A3S0WP16</accession>
<dbReference type="GO" id="GO:0046872">
    <property type="term" value="F:metal ion binding"/>
    <property type="evidence" value="ECO:0007669"/>
    <property type="project" value="UniProtKB-KW"/>
</dbReference>
<comment type="similarity">
    <text evidence="4">Belongs to the cyclic nucleotide phosphodiesterase class-III family.</text>
</comment>
<evidence type="ECO:0000313" key="7">
    <source>
        <dbReference type="Proteomes" id="UP000286912"/>
    </source>
</evidence>
<gene>
    <name evidence="6" type="ORF">ELY37_12325</name>
</gene>
<dbReference type="InterPro" id="IPR004843">
    <property type="entry name" value="Calcineurin-like_PHP"/>
</dbReference>
<dbReference type="Proteomes" id="UP000286912">
    <property type="component" value="Unassembled WGS sequence"/>
</dbReference>
<evidence type="ECO:0000256" key="1">
    <source>
        <dbReference type="ARBA" id="ARBA00022723"/>
    </source>
</evidence>
<proteinExistence type="inferred from homology"/>
<comment type="caution">
    <text evidence="6">The sequence shown here is derived from an EMBL/GenBank/DDBJ whole genome shotgun (WGS) entry which is preliminary data.</text>
</comment>
<keyword evidence="1" id="KW-0479">Metal-binding</keyword>
<dbReference type="Pfam" id="PF00149">
    <property type="entry name" value="Metallophos"/>
    <property type="match status" value="1"/>
</dbReference>
<dbReference type="InterPro" id="IPR042283">
    <property type="entry name" value="GpdQ_catalytic"/>
</dbReference>
<evidence type="ECO:0000256" key="4">
    <source>
        <dbReference type="ARBA" id="ARBA00025742"/>
    </source>
</evidence>
<dbReference type="PANTHER" id="PTHR42988">
    <property type="entry name" value="PHOSPHOHYDROLASE"/>
    <property type="match status" value="1"/>
</dbReference>
<evidence type="ECO:0000256" key="3">
    <source>
        <dbReference type="ARBA" id="ARBA00023004"/>
    </source>
</evidence>
<keyword evidence="7" id="KW-1185">Reference proteome</keyword>
<keyword evidence="2" id="KW-0378">Hydrolase</keyword>
<dbReference type="Gene3D" id="3.60.21.40">
    <property type="entry name" value="GpdQ, catalytic alpha/beta sandwich domain"/>
    <property type="match status" value="1"/>
</dbReference>
<dbReference type="InterPro" id="IPR029052">
    <property type="entry name" value="Metallo-depent_PP-like"/>
</dbReference>
<reference evidence="6 7" key="1">
    <citation type="submission" date="2018-12" db="EMBL/GenBank/DDBJ databases">
        <title>three novel Halomonas strain isolated from plants.</title>
        <authorList>
            <person name="Sun C."/>
        </authorList>
    </citation>
    <scope>NUCLEOTIDE SEQUENCE [LARGE SCALE GENOMIC DNA]</scope>
    <source>
        <strain evidence="6 7">RC</strain>
    </source>
</reference>
<dbReference type="InterPro" id="IPR042281">
    <property type="entry name" value="GpdQ_beta-strand"/>
</dbReference>
<sequence>MSMTLMLIAHLSDLHLYTERSETGQAPANIRYIVEGIVSDLLGLQPQPDLVVISGDLADGGTEEDYLLIRQLLAPLTMPIMAVPGNHDRREAMRLGLGDRLTGLQEGKFLHSRVDADGVTLLGLDSVIVGQPQGALCSKRLDWLEGELRKTQPLTFLVMHHPPFMTGNPHWDAYSLIEGRERFRQIIDASPKRILCGHIHQPLHIQWGLHYGAIAGSPAFQYNLVPGSKAAPAENQVAYSYPLHHCQPDGSVLVHLRHIT</sequence>
<dbReference type="SUPFAM" id="SSF56300">
    <property type="entry name" value="Metallo-dependent phosphatases"/>
    <property type="match status" value="1"/>
</dbReference>
<evidence type="ECO:0000256" key="2">
    <source>
        <dbReference type="ARBA" id="ARBA00022801"/>
    </source>
</evidence>
<dbReference type="OrthoDB" id="9784378at2"/>
<feature type="domain" description="Calcineurin-like phosphoesterase" evidence="5">
    <location>
        <begin position="6"/>
        <end position="202"/>
    </location>
</feature>
<name>A0A3S0WP16_9GAMM</name>
<dbReference type="Gene3D" id="3.30.750.180">
    <property type="entry name" value="GpdQ, beta-strand dimerisation domain"/>
    <property type="match status" value="1"/>
</dbReference>
<dbReference type="GO" id="GO:0016787">
    <property type="term" value="F:hydrolase activity"/>
    <property type="evidence" value="ECO:0007669"/>
    <property type="project" value="UniProtKB-KW"/>
</dbReference>